<dbReference type="EMBL" id="JAAKFY010000018">
    <property type="protein sequence ID" value="KAF3843074.1"/>
    <property type="molecule type" value="Genomic_DNA"/>
</dbReference>
<name>A0A7J5Y0Y1_DISMA</name>
<protein>
    <submittedName>
        <fullName evidence="2">Uncharacterized protein</fullName>
    </submittedName>
</protein>
<proteinExistence type="predicted"/>
<sequence>MEFGERLASPSSALSSLHMASSSASSSPAPPQTPSTKFSPAPSPAGSSPLTSCGNLLRVAGEERLSMSGSSNCFPLVSHPAFGLFASSSGRSEFGGLGSLGLSALAAHSQFGAFPDWWRHSETQTIGPAAFFPPLLGLHPVFASAFKSHNQILLQSRTSGVNGAANGRSASSPSENSAGNTSSLPTKGNSGKTKANNSRIQKSSQELGQLQQKITLKTKDKTTRELQHEWQPIGSLSDCSSSDGEESSSDPDDMEEEEDNDEDEDDQSNDSEDLDSEKYIQVERKVKRLTQNISEGKKKRPHSADGDPTEDRHGDTVPLTSPYHLQSSLHPAGLSQSAALFLHSSRTAEEEGQQHISVIQATGLAGANGPLAPSHREASPLPSRPPTLLSSKPRHKPRFLMPSLNHAQLLGGTKESSANVPDERLLQSFKLKTSKDSIKQALSLQPKSQNSYKRLKSSASSSLTQHKHSSDTLSSHLMSLPHINDTNLFLSHHLNGMIHGAVQDAPLALITKPAARAAPPVANPH</sequence>
<dbReference type="Proteomes" id="UP000518266">
    <property type="component" value="Unassembled WGS sequence"/>
</dbReference>
<feature type="region of interest" description="Disordered" evidence="1">
    <location>
        <begin position="367"/>
        <end position="398"/>
    </location>
</feature>
<gene>
    <name evidence="2" type="ORF">F7725_001923</name>
</gene>
<comment type="caution">
    <text evidence="2">The sequence shown here is derived from an EMBL/GenBank/DDBJ whole genome shotgun (WGS) entry which is preliminary data.</text>
</comment>
<feature type="region of interest" description="Disordered" evidence="1">
    <location>
        <begin position="159"/>
        <end position="329"/>
    </location>
</feature>
<organism evidence="2 3">
    <name type="scientific">Dissostichus mawsoni</name>
    <name type="common">Antarctic cod</name>
    <dbReference type="NCBI Taxonomy" id="36200"/>
    <lineage>
        <taxon>Eukaryota</taxon>
        <taxon>Metazoa</taxon>
        <taxon>Chordata</taxon>
        <taxon>Craniata</taxon>
        <taxon>Vertebrata</taxon>
        <taxon>Euteleostomi</taxon>
        <taxon>Actinopterygii</taxon>
        <taxon>Neopterygii</taxon>
        <taxon>Teleostei</taxon>
        <taxon>Neoteleostei</taxon>
        <taxon>Acanthomorphata</taxon>
        <taxon>Eupercaria</taxon>
        <taxon>Perciformes</taxon>
        <taxon>Notothenioidei</taxon>
        <taxon>Nototheniidae</taxon>
        <taxon>Dissostichus</taxon>
    </lineage>
</organism>
<dbReference type="OrthoDB" id="21449at2759"/>
<feature type="region of interest" description="Disordered" evidence="1">
    <location>
        <begin position="444"/>
        <end position="470"/>
    </location>
</feature>
<feature type="compositionally biased region" description="Low complexity" evidence="1">
    <location>
        <begin position="7"/>
        <end position="27"/>
    </location>
</feature>
<reference evidence="2 3" key="1">
    <citation type="submission" date="2020-03" db="EMBL/GenBank/DDBJ databases">
        <title>Dissostichus mawsoni Genome sequencing and assembly.</title>
        <authorList>
            <person name="Park H."/>
        </authorList>
    </citation>
    <scope>NUCLEOTIDE SEQUENCE [LARGE SCALE GENOMIC DNA]</scope>
    <source>
        <strain evidence="2">DM0001</strain>
        <tissue evidence="2">Muscle</tissue>
    </source>
</reference>
<evidence type="ECO:0000313" key="3">
    <source>
        <dbReference type="Proteomes" id="UP000518266"/>
    </source>
</evidence>
<feature type="compositionally biased region" description="Basic and acidic residues" evidence="1">
    <location>
        <begin position="302"/>
        <end position="315"/>
    </location>
</feature>
<evidence type="ECO:0000256" key="1">
    <source>
        <dbReference type="SAM" id="MobiDB-lite"/>
    </source>
</evidence>
<keyword evidence="3" id="KW-1185">Reference proteome</keyword>
<dbReference type="AlphaFoldDB" id="A0A7J5Y0Y1"/>
<feature type="compositionally biased region" description="Basic and acidic residues" evidence="1">
    <location>
        <begin position="217"/>
        <end position="228"/>
    </location>
</feature>
<evidence type="ECO:0000313" key="2">
    <source>
        <dbReference type="EMBL" id="KAF3843074.1"/>
    </source>
</evidence>
<feature type="compositionally biased region" description="Polar residues" evidence="1">
    <location>
        <begin position="168"/>
        <end position="215"/>
    </location>
</feature>
<feature type="compositionally biased region" description="Acidic residues" evidence="1">
    <location>
        <begin position="243"/>
        <end position="275"/>
    </location>
</feature>
<accession>A0A7J5Y0Y1</accession>
<feature type="region of interest" description="Disordered" evidence="1">
    <location>
        <begin position="1"/>
        <end position="49"/>
    </location>
</feature>